<dbReference type="PANTHER" id="PTHR12215">
    <property type="entry name" value="PHOSPHOPANTETHEINE TRANSFERASE"/>
    <property type="match status" value="1"/>
</dbReference>
<dbReference type="Proteomes" id="UP000774617">
    <property type="component" value="Unassembled WGS sequence"/>
</dbReference>
<sequence length="337" mass="37809">MAQNITYWLLDTRSLWPGDRIDQAAAGVLDLISPEERDGVRRKHFIQDARLSLGSALLKRAFVSRATGTPWHAVRFGRAGDPVHGKPCCVDERGVPVPGVTFNISHQAGLVALVGSTLPGAELGVDVVCVNERNDYRVIDRDGFEGWVDMYDEIFSAEECWDMKYSLGDGAVQLLDGTFLTPAELGRADRCCRRDQTLTAARRRPDGEVEEVKFSSELVVDAKLRRFYTFWCYKEAYIKLTGEALMASWLKQLEFKNVRAPRPGTVARCSTHGSWGEKVDDVEVWLHGRRVEDVRMEIQAFEEDRMVSIAVKNVPGEIPSIHRVDLELDILSLASKA</sequence>
<dbReference type="InterPro" id="IPR037143">
    <property type="entry name" value="4-PPantetheinyl_Trfase_dom_sf"/>
</dbReference>
<comment type="caution">
    <text evidence="5">The sequence shown here is derived from an EMBL/GenBank/DDBJ whole genome shotgun (WGS) entry which is preliminary data.</text>
</comment>
<evidence type="ECO:0000259" key="3">
    <source>
        <dbReference type="Pfam" id="PF01648"/>
    </source>
</evidence>
<accession>A0ABQ8FQ28</accession>
<dbReference type="InterPro" id="IPR055066">
    <property type="entry name" value="AASDHPPT_N"/>
</dbReference>
<dbReference type="Gene3D" id="3.90.470.20">
    <property type="entry name" value="4'-phosphopantetheinyl transferase domain"/>
    <property type="match status" value="2"/>
</dbReference>
<feature type="domain" description="4'-phosphopantetheinyl transferase" evidence="3">
    <location>
        <begin position="220"/>
        <end position="264"/>
    </location>
</feature>
<dbReference type="SUPFAM" id="SSF56214">
    <property type="entry name" value="4'-phosphopantetheinyl transferase"/>
    <property type="match status" value="2"/>
</dbReference>
<protein>
    <recommendedName>
        <fullName evidence="1">holo-[acyl-carrier-protein] synthase</fullName>
        <ecNumber evidence="1">2.7.8.7</ecNumber>
    </recommendedName>
</protein>
<proteinExistence type="predicted"/>
<keyword evidence="6" id="KW-1185">Reference proteome</keyword>
<keyword evidence="2" id="KW-0808">Transferase</keyword>
<evidence type="ECO:0000256" key="2">
    <source>
        <dbReference type="ARBA" id="ARBA00022679"/>
    </source>
</evidence>
<evidence type="ECO:0000313" key="5">
    <source>
        <dbReference type="EMBL" id="KAH7007863.1"/>
    </source>
</evidence>
<evidence type="ECO:0000256" key="1">
    <source>
        <dbReference type="ARBA" id="ARBA00013172"/>
    </source>
</evidence>
<dbReference type="Pfam" id="PF01648">
    <property type="entry name" value="ACPS"/>
    <property type="match status" value="1"/>
</dbReference>
<dbReference type="Pfam" id="PF22624">
    <property type="entry name" value="AASDHPPT_N"/>
    <property type="match status" value="1"/>
</dbReference>
<dbReference type="InterPro" id="IPR050559">
    <property type="entry name" value="P-Pant_transferase_sf"/>
</dbReference>
<dbReference type="EMBL" id="JAGTJR010000123">
    <property type="protein sequence ID" value="KAH7007863.1"/>
    <property type="molecule type" value="Genomic_DNA"/>
</dbReference>
<name>A0ABQ8FQ28_9PEZI</name>
<reference evidence="5 6" key="1">
    <citation type="journal article" date="2021" name="Nat. Commun.">
        <title>Genetic determinants of endophytism in the Arabidopsis root mycobiome.</title>
        <authorList>
            <person name="Mesny F."/>
            <person name="Miyauchi S."/>
            <person name="Thiergart T."/>
            <person name="Pickel B."/>
            <person name="Atanasova L."/>
            <person name="Karlsson M."/>
            <person name="Huettel B."/>
            <person name="Barry K.W."/>
            <person name="Haridas S."/>
            <person name="Chen C."/>
            <person name="Bauer D."/>
            <person name="Andreopoulos W."/>
            <person name="Pangilinan J."/>
            <person name="LaButti K."/>
            <person name="Riley R."/>
            <person name="Lipzen A."/>
            <person name="Clum A."/>
            <person name="Drula E."/>
            <person name="Henrissat B."/>
            <person name="Kohler A."/>
            <person name="Grigoriev I.V."/>
            <person name="Martin F.M."/>
            <person name="Hacquard S."/>
        </authorList>
    </citation>
    <scope>NUCLEOTIDE SEQUENCE [LARGE SCALE GENOMIC DNA]</scope>
    <source>
        <strain evidence="5 6">MPI-SDFR-AT-0080</strain>
    </source>
</reference>
<organism evidence="5 6">
    <name type="scientific">Macrophomina phaseolina</name>
    <dbReference type="NCBI Taxonomy" id="35725"/>
    <lineage>
        <taxon>Eukaryota</taxon>
        <taxon>Fungi</taxon>
        <taxon>Dikarya</taxon>
        <taxon>Ascomycota</taxon>
        <taxon>Pezizomycotina</taxon>
        <taxon>Dothideomycetes</taxon>
        <taxon>Dothideomycetes incertae sedis</taxon>
        <taxon>Botryosphaeriales</taxon>
        <taxon>Botryosphaeriaceae</taxon>
        <taxon>Macrophomina</taxon>
    </lineage>
</organism>
<gene>
    <name evidence="5" type="ORF">B0J12DRAFT_587447</name>
</gene>
<dbReference type="EC" id="2.7.8.7" evidence="1"/>
<dbReference type="InterPro" id="IPR008278">
    <property type="entry name" value="4-PPantetheinyl_Trfase_dom"/>
</dbReference>
<evidence type="ECO:0000259" key="4">
    <source>
        <dbReference type="Pfam" id="PF22624"/>
    </source>
</evidence>
<dbReference type="PANTHER" id="PTHR12215:SF10">
    <property type="entry name" value="L-AMINOADIPATE-SEMIALDEHYDE DEHYDROGENASE-PHOSPHOPANTETHEINYL TRANSFERASE"/>
    <property type="match status" value="1"/>
</dbReference>
<evidence type="ECO:0000313" key="6">
    <source>
        <dbReference type="Proteomes" id="UP000774617"/>
    </source>
</evidence>
<feature type="domain" description="4'-phosphopantetheinyl transferase N-terminal" evidence="4">
    <location>
        <begin position="27"/>
        <end position="116"/>
    </location>
</feature>